<feature type="region of interest" description="Disordered" evidence="1">
    <location>
        <begin position="560"/>
        <end position="580"/>
    </location>
</feature>
<dbReference type="EMBL" id="JACIDY010000005">
    <property type="protein sequence ID" value="MBB3940691.1"/>
    <property type="molecule type" value="Genomic_DNA"/>
</dbReference>
<dbReference type="AlphaFoldDB" id="A0A7W6C6Z9"/>
<proteinExistence type="predicted"/>
<dbReference type="Proteomes" id="UP000561459">
    <property type="component" value="Unassembled WGS sequence"/>
</dbReference>
<dbReference type="RefSeq" id="WP_183617279.1">
    <property type="nucleotide sequence ID" value="NZ_JACIDY010000005.1"/>
</dbReference>
<organism evidence="3 4">
    <name type="scientific">Novosphingobium fluoreni</name>
    <dbReference type="NCBI Taxonomy" id="1391222"/>
    <lineage>
        <taxon>Bacteria</taxon>
        <taxon>Pseudomonadati</taxon>
        <taxon>Pseudomonadota</taxon>
        <taxon>Alphaproteobacteria</taxon>
        <taxon>Sphingomonadales</taxon>
        <taxon>Sphingomonadaceae</taxon>
        <taxon>Novosphingobium</taxon>
    </lineage>
</organism>
<protein>
    <recommendedName>
        <fullName evidence="2">Bacteriophage tail tape measure N-terminal domain-containing protein</fullName>
    </recommendedName>
</protein>
<comment type="caution">
    <text evidence="3">The sequence shown here is derived from an EMBL/GenBank/DDBJ whole genome shotgun (WGS) entry which is preliminary data.</text>
</comment>
<accession>A0A7W6C6Z9</accession>
<evidence type="ECO:0000256" key="1">
    <source>
        <dbReference type="SAM" id="MobiDB-lite"/>
    </source>
</evidence>
<reference evidence="3 4" key="1">
    <citation type="submission" date="2020-08" db="EMBL/GenBank/DDBJ databases">
        <title>Genomic Encyclopedia of Type Strains, Phase IV (KMG-IV): sequencing the most valuable type-strain genomes for metagenomic binning, comparative biology and taxonomic classification.</title>
        <authorList>
            <person name="Goeker M."/>
        </authorList>
    </citation>
    <scope>NUCLEOTIDE SEQUENCE [LARGE SCALE GENOMIC DNA]</scope>
    <source>
        <strain evidence="3 4">DSM 27568</strain>
    </source>
</reference>
<gene>
    <name evidence="3" type="ORF">GGR39_002348</name>
</gene>
<keyword evidence="4" id="KW-1185">Reference proteome</keyword>
<feature type="domain" description="Bacteriophage tail tape measure N-terminal" evidence="2">
    <location>
        <begin position="183"/>
        <end position="324"/>
    </location>
</feature>
<evidence type="ECO:0000259" key="2">
    <source>
        <dbReference type="Pfam" id="PF06791"/>
    </source>
</evidence>
<dbReference type="Pfam" id="PF06791">
    <property type="entry name" value="TMP_2"/>
    <property type="match status" value="1"/>
</dbReference>
<evidence type="ECO:0000313" key="3">
    <source>
        <dbReference type="EMBL" id="MBB3940691.1"/>
    </source>
</evidence>
<sequence>MANAVAIRIGTTGKTEVKNDFGEIKTAGTGAMQSIAEGARKAGDIGEQQAQRLAASYERATEDMLAADRRRAAAAQKLAAVTPQSSVQQVIAVNTGTGFNDNTKSARESAIIMAQLIDEQERYTARVNQFRAAIDPAFAAQQRFDNEMAEARTLIASGGISLDQYCQKLRLETALLEETATAQNRAGAGAGAHRAAMQGLSYQVQDTFTQLSMGANVFQVLAIQGGQAAGQFANLEGKAGRVASFFIGPWGLAITGALLLFGPFVTKLLEGNDALDDSIQKLKEEAAATDVSTRAKAAYNATLDGQIARQKEMTAQLDRQLKSQREVNQEALISRQNDADDARKSEAKANAAVTAAEKKLAKISEGMRNMPLGADDGYAASIAAAAAKAEKDLARARTDLTRAQKLVADTKLDAAKAMIPLARDGATAASDPTARINRAAEDAARAAEKRAVAEGWTQKYLEGQLTAIERQKQVKLAEVQASSRSASSSGQANLGDMVALVKQLFPGARITSTNGGKHTSGSDHYADRAIDFVPAGGMGRYTTDEVESILRDAGVDIRRGRGGKEQMFGPGRSASKPGDHDDHFHFAWQGSASPEAAERRRAAAAEKAERERDQAARRVAALAGMSADLDDAILNAKRSAITDGAALAQFAKDQVRIEGDKYAASLASKVETEDITAAQRDELMKKRAVLDGLKVQQIDTDEAARKAVEALTLQSAANDNQRDLLNGHLSLATTTRERLPLAMSLLGLDQAEERLRLQAIIDREKIGKATAAEADAARTRLGQLDQIYGARAQATARENESPMQAYLRDISTTGAQMNEQLESVGVNGLRSFTEELSDAIVNFESLGNVAKHVLAEIAADLIKMQLRKGIAGLVTGALGALGGAAKLSGVNFGAIADAANSVSPTILGHASGTEYFSGGTALVGEQGRELVELPAGSKIHNASATRRMLANDNGPSFHMPITIDARGADAAGLARVQAQLAQMEREMPERAIAAVQEYRERNHLDRGRAA</sequence>
<evidence type="ECO:0000313" key="4">
    <source>
        <dbReference type="Proteomes" id="UP000561459"/>
    </source>
</evidence>
<name>A0A7W6C6Z9_9SPHN</name>
<dbReference type="InterPro" id="IPR009628">
    <property type="entry name" value="Phage_tape_measure_N"/>
</dbReference>